<proteinExistence type="predicted"/>
<organism evidence="1 2">
    <name type="scientific">Prevotella lacticifex</name>
    <dbReference type="NCBI Taxonomy" id="2854755"/>
    <lineage>
        <taxon>Bacteria</taxon>
        <taxon>Pseudomonadati</taxon>
        <taxon>Bacteroidota</taxon>
        <taxon>Bacteroidia</taxon>
        <taxon>Bacteroidales</taxon>
        <taxon>Prevotellaceae</taxon>
        <taxon>Prevotella</taxon>
    </lineage>
</organism>
<dbReference type="InterPro" id="IPR014867">
    <property type="entry name" value="Spore_coat_CotH_CotH2/3/7"/>
</dbReference>
<dbReference type="Pfam" id="PF08757">
    <property type="entry name" value="CotH"/>
    <property type="match status" value="1"/>
</dbReference>
<comment type="caution">
    <text evidence="1">The sequence shown here is derived from an EMBL/GenBank/DDBJ whole genome shotgun (WGS) entry which is preliminary data.</text>
</comment>
<accession>A0A9R1CW28</accession>
<evidence type="ECO:0000313" key="1">
    <source>
        <dbReference type="EMBL" id="GJG58476.1"/>
    </source>
</evidence>
<evidence type="ECO:0008006" key="3">
    <source>
        <dbReference type="Google" id="ProtNLM"/>
    </source>
</evidence>
<evidence type="ECO:0000313" key="2">
    <source>
        <dbReference type="Proteomes" id="UP000825483"/>
    </source>
</evidence>
<keyword evidence="2" id="KW-1185">Reference proteome</keyword>
<gene>
    <name evidence="1" type="ORF">PRLR5076_13270</name>
</gene>
<protein>
    <recommendedName>
        <fullName evidence="3">CotH protein</fullName>
    </recommendedName>
</protein>
<dbReference type="EMBL" id="BPUB01000001">
    <property type="protein sequence ID" value="GJG58476.1"/>
    <property type="molecule type" value="Genomic_DNA"/>
</dbReference>
<dbReference type="AlphaFoldDB" id="A0A9R1CW28"/>
<sequence length="449" mass="50548">MKLTVDSVLRLGLPVVVVETVGGEEPTADVVYPPEGCIGTGIKNATKVPGRVVVLSAEGDTIFDSGDYVAKKSGMTVKFRGNSSSAVDKKAFKIKLQKKGDMLGRGSTYADKNWALLKNDWCNLNTLVSLELCRLMGQPWTPAMKYVNLVFNGDYRGLYMLSETVERNKDCRINVGKEGYVIESDPYWWNEDLSFDGVINQYFYKFTFKYPDPEDITDAQLAYIKSAVADMENSILNGTYEKTIEVESFVNWLLIHDILGTSDSAGSNRFLTKKDSTGSSRFLMGPAWDFDAEFGKDYRDNFARVHNEFYYQYLFASSNRTFANAYDDRWNSVKDSVLAAMHDYLENYRASDEAVALEKSWTADDARWGHGWARNFGSTVSENIDSIEGWLSNRETVLDSLIAATTNGIEELNLRHDTGDGRTYNLMGQEVAPDTKGVVIRHGRKYVNR</sequence>
<dbReference type="Proteomes" id="UP000825483">
    <property type="component" value="Unassembled WGS sequence"/>
</dbReference>
<reference evidence="1" key="1">
    <citation type="journal article" date="2022" name="Int. J. Syst. Evol. Microbiol.">
        <title>Prevotella lacticifex sp. nov., isolated from the rumen of cows.</title>
        <authorList>
            <person name="Shinkai T."/>
            <person name="Ikeyama N."/>
            <person name="Kumagai M."/>
            <person name="Ohmori H."/>
            <person name="Sakamoto M."/>
            <person name="Ohkuma M."/>
            <person name="Mitsumori M."/>
        </authorList>
    </citation>
    <scope>NUCLEOTIDE SEQUENCE</scope>
    <source>
        <strain evidence="1">R5076</strain>
    </source>
</reference>
<name>A0A9R1CW28_9BACT</name>